<dbReference type="AlphaFoldDB" id="D3DI55"/>
<feature type="domain" description="Glycosyl transferase family 1" evidence="1">
    <location>
        <begin position="191"/>
        <end position="344"/>
    </location>
</feature>
<dbReference type="PANTHER" id="PTHR45947:SF3">
    <property type="entry name" value="SULFOQUINOVOSYL TRANSFERASE SQD2"/>
    <property type="match status" value="1"/>
</dbReference>
<dbReference type="KEGG" id="hth:HTH_1049"/>
<keyword evidence="3" id="KW-0808">Transferase</keyword>
<name>D3DI55_HYDTT</name>
<evidence type="ECO:0000313" key="3">
    <source>
        <dbReference type="EMBL" id="BAI69507.1"/>
    </source>
</evidence>
<dbReference type="OrthoDB" id="9801609at2"/>
<dbReference type="InterPro" id="IPR050194">
    <property type="entry name" value="Glycosyltransferase_grp1"/>
</dbReference>
<dbReference type="STRING" id="608538.HTH_1049"/>
<dbReference type="eggNOG" id="COG0438">
    <property type="taxonomic scope" value="Bacteria"/>
</dbReference>
<dbReference type="GO" id="GO:0016757">
    <property type="term" value="F:glycosyltransferase activity"/>
    <property type="evidence" value="ECO:0007669"/>
    <property type="project" value="InterPro"/>
</dbReference>
<reference evidence="3 4" key="1">
    <citation type="journal article" date="2010" name="J. Bacteriol.">
        <title>Complete genome sequence of the thermophilic, obligately chemolithoautotrophic hydrogen-oxidizing bacterium Hydrogenobacter thermophilus TK-6.</title>
        <authorList>
            <person name="Arai H."/>
            <person name="Kanbe H."/>
            <person name="Ishii M."/>
            <person name="Igarashi Y."/>
        </authorList>
    </citation>
    <scope>NUCLEOTIDE SEQUENCE [LARGE SCALE GENOMIC DNA]</scope>
    <source>
        <strain evidence="4">DSM 6534 / IAM 12695 / TK-6 [Tokyo]</strain>
    </source>
</reference>
<proteinExistence type="predicted"/>
<dbReference type="Proteomes" id="UP000002574">
    <property type="component" value="Chromosome"/>
</dbReference>
<dbReference type="KEGG" id="hte:Hydth_1043"/>
<dbReference type="CAZy" id="GT4">
    <property type="family name" value="Glycosyltransferase Family 4"/>
</dbReference>
<feature type="domain" description="Glycosyltransferase subfamily 4-like N-terminal" evidence="2">
    <location>
        <begin position="53"/>
        <end position="190"/>
    </location>
</feature>
<evidence type="ECO:0000259" key="2">
    <source>
        <dbReference type="Pfam" id="PF13439"/>
    </source>
</evidence>
<sequence length="365" mass="42549">MKSVIVHDWLISQGGAELVLEEIYKLYPSPIYTLLYDSVNFSESWLKNAEVHTSFIQKLPMSKKYYRYYLPLFPLAIEQFDLSEFDLIISSSHAVAKGVLKHSRQTHICYCHTPMRYAWDLYHQYIKQLNLDKGMKGFIAKLIFHYIRMWDYTSSQRVDHFVANSQSVAERIKKTYGRTAEVIYPPVDTDFFSINEKREDYYITVSRLVPYKRMDIIVGAFSLRKDKKLLVVGDGPDYERLKRMAGKNVEFLGRLSRVHLRSYLEKARAFVYMAEEDFGIAMVEAQACGIPVIAYGKGGASEVVINEKTGILFWKQTPEELLKAIDRFERLEESFMPKSIRANAERFSKEVFRKKFMAFVDSVLS</sequence>
<protein>
    <submittedName>
        <fullName evidence="3">Glycosyltransferase, group 1</fullName>
    </submittedName>
</protein>
<dbReference type="Gene3D" id="3.40.50.2000">
    <property type="entry name" value="Glycogen Phosphorylase B"/>
    <property type="match status" value="2"/>
</dbReference>
<dbReference type="RefSeq" id="WP_012963687.1">
    <property type="nucleotide sequence ID" value="NC_013799.1"/>
</dbReference>
<dbReference type="SUPFAM" id="SSF53756">
    <property type="entry name" value="UDP-Glycosyltransferase/glycogen phosphorylase"/>
    <property type="match status" value="1"/>
</dbReference>
<accession>D3DI55</accession>
<evidence type="ECO:0000313" key="4">
    <source>
        <dbReference type="Proteomes" id="UP000002574"/>
    </source>
</evidence>
<dbReference type="InterPro" id="IPR001296">
    <property type="entry name" value="Glyco_trans_1"/>
</dbReference>
<keyword evidence="4" id="KW-1185">Reference proteome</keyword>
<dbReference type="CDD" id="cd03804">
    <property type="entry name" value="GT4_WbaZ-like"/>
    <property type="match status" value="1"/>
</dbReference>
<gene>
    <name evidence="3" type="ordered locus">HTH_1049</name>
</gene>
<dbReference type="EMBL" id="AP011112">
    <property type="protein sequence ID" value="BAI69507.1"/>
    <property type="molecule type" value="Genomic_DNA"/>
</dbReference>
<dbReference type="PATRIC" id="fig|608538.5.peg.1065"/>
<evidence type="ECO:0000259" key="1">
    <source>
        <dbReference type="Pfam" id="PF00534"/>
    </source>
</evidence>
<dbReference type="InterPro" id="IPR028098">
    <property type="entry name" value="Glyco_trans_4-like_N"/>
</dbReference>
<dbReference type="PANTHER" id="PTHR45947">
    <property type="entry name" value="SULFOQUINOVOSYL TRANSFERASE SQD2"/>
    <property type="match status" value="1"/>
</dbReference>
<dbReference type="Pfam" id="PF00534">
    <property type="entry name" value="Glycos_transf_1"/>
    <property type="match status" value="1"/>
</dbReference>
<organism evidence="3 4">
    <name type="scientific">Hydrogenobacter thermophilus (strain DSM 6534 / IAM 12695 / TK-6)</name>
    <dbReference type="NCBI Taxonomy" id="608538"/>
    <lineage>
        <taxon>Bacteria</taxon>
        <taxon>Pseudomonadati</taxon>
        <taxon>Aquificota</taxon>
        <taxon>Aquificia</taxon>
        <taxon>Aquificales</taxon>
        <taxon>Aquificaceae</taxon>
        <taxon>Hydrogenobacter</taxon>
    </lineage>
</organism>
<dbReference type="Pfam" id="PF13439">
    <property type="entry name" value="Glyco_transf_4"/>
    <property type="match status" value="1"/>
</dbReference>